<dbReference type="RefSeq" id="WP_346122712.1">
    <property type="nucleotide sequence ID" value="NZ_BAAAXC010000014.1"/>
</dbReference>
<dbReference type="InterPro" id="IPR011234">
    <property type="entry name" value="Fumarylacetoacetase-like_C"/>
</dbReference>
<gene>
    <name evidence="3" type="ORF">ACFFRN_05095</name>
</gene>
<evidence type="ECO:0000259" key="2">
    <source>
        <dbReference type="Pfam" id="PF01557"/>
    </source>
</evidence>
<name>A0ABV5PSF9_9ACTN</name>
<evidence type="ECO:0000313" key="4">
    <source>
        <dbReference type="Proteomes" id="UP001589646"/>
    </source>
</evidence>
<feature type="domain" description="Fumarylacetoacetase-like C-terminal" evidence="2">
    <location>
        <begin position="76"/>
        <end position="291"/>
    </location>
</feature>
<keyword evidence="4" id="KW-1185">Reference proteome</keyword>
<dbReference type="EMBL" id="JBHMCE010000002">
    <property type="protein sequence ID" value="MFB9525988.1"/>
    <property type="molecule type" value="Genomic_DNA"/>
</dbReference>
<evidence type="ECO:0000256" key="1">
    <source>
        <dbReference type="SAM" id="MobiDB-lite"/>
    </source>
</evidence>
<reference evidence="3 4" key="1">
    <citation type="submission" date="2024-09" db="EMBL/GenBank/DDBJ databases">
        <authorList>
            <person name="Sun Q."/>
            <person name="Mori K."/>
        </authorList>
    </citation>
    <scope>NUCLEOTIDE SEQUENCE [LARGE SCALE GENOMIC DNA]</scope>
    <source>
        <strain evidence="3 4">JCM 3323</strain>
    </source>
</reference>
<dbReference type="GO" id="GO:0016787">
    <property type="term" value="F:hydrolase activity"/>
    <property type="evidence" value="ECO:0007669"/>
    <property type="project" value="UniProtKB-KW"/>
</dbReference>
<dbReference type="InterPro" id="IPR036663">
    <property type="entry name" value="Fumarylacetoacetase_C_sf"/>
</dbReference>
<organism evidence="3 4">
    <name type="scientific">Nonomuraea roseola</name>
    <dbReference type="NCBI Taxonomy" id="46179"/>
    <lineage>
        <taxon>Bacteria</taxon>
        <taxon>Bacillati</taxon>
        <taxon>Actinomycetota</taxon>
        <taxon>Actinomycetes</taxon>
        <taxon>Streptosporangiales</taxon>
        <taxon>Streptosporangiaceae</taxon>
        <taxon>Nonomuraea</taxon>
    </lineage>
</organism>
<feature type="region of interest" description="Disordered" evidence="1">
    <location>
        <begin position="285"/>
        <end position="316"/>
    </location>
</feature>
<dbReference type="Gene3D" id="3.90.850.10">
    <property type="entry name" value="Fumarylacetoacetase-like, C-terminal domain"/>
    <property type="match status" value="1"/>
</dbReference>
<evidence type="ECO:0000313" key="3">
    <source>
        <dbReference type="EMBL" id="MFB9525988.1"/>
    </source>
</evidence>
<proteinExistence type="predicted"/>
<dbReference type="SUPFAM" id="SSF56529">
    <property type="entry name" value="FAH"/>
    <property type="match status" value="1"/>
</dbReference>
<comment type="caution">
    <text evidence="3">The sequence shown here is derived from an EMBL/GenBank/DDBJ whole genome shotgun (WGS) entry which is preliminary data.</text>
</comment>
<dbReference type="Pfam" id="PF01557">
    <property type="entry name" value="FAA_hydrolase"/>
    <property type="match status" value="1"/>
</dbReference>
<keyword evidence="3" id="KW-0378">Hydrolase</keyword>
<accession>A0ABV5PSF9</accession>
<dbReference type="PANTHER" id="PTHR43211">
    <property type="entry name" value="FUMARYLACETOACETATE HYDROLASE"/>
    <property type="match status" value="1"/>
</dbReference>
<dbReference type="PANTHER" id="PTHR43211:SF1">
    <property type="entry name" value="BLL6422 PROTEIN"/>
    <property type="match status" value="1"/>
</dbReference>
<sequence length="316" mass="33509">MRWATYASSEGARTGLVHDGRIHALPPGESVLGLLGDDGDKLREAADRALTAPAAVARLEEVSLLAPIPRPPSIRDCLCFLDHMRNCLKAAGAPGGLGPVWYEIPAFYFACPSSVLGAYDDVPIAPGSAWFDFELEVAAVIGRPGRDLTPDEAQRSIAGYMLMCDWSARDLQMLEGELRIGQAKGKDSATTLGPFLVTPDEFEFAAELTVSLNGRRIGSGSPAAMDWSFGEVISYASRGVELQPGDLFGSGTLPGCSLVEHFAGGSFPGWLTDGDVVTLSGGRLGETRQTIRRGPDPHPLPPRPGHPSLSVALNQS</sequence>
<protein>
    <submittedName>
        <fullName evidence="3">Fumarylacetoacetate hydrolase family protein</fullName>
    </submittedName>
</protein>
<dbReference type="Proteomes" id="UP001589646">
    <property type="component" value="Unassembled WGS sequence"/>
</dbReference>